<dbReference type="Gene3D" id="3.40.50.150">
    <property type="entry name" value="Vaccinia Virus protein VP39"/>
    <property type="match status" value="1"/>
</dbReference>
<evidence type="ECO:0000313" key="5">
    <source>
        <dbReference type="Proteomes" id="UP000062973"/>
    </source>
</evidence>
<dbReference type="STRING" id="1068978.AMETH_1703"/>
<sequence>MIQEFAGDVASNYARFRRGYRTEFFDLLAAEFPLGRVLDLGCGTGQLTVPMAARAGAMIGMDPSPDMLAHARAAEVPNVVWVVGADSDVPALEPLLGPASLDLVTIGQALHWMDPGPLFAALSRLLRPGGGVAVIANGTPVWTQRTRWATAIRQVSTRWLGALDFPACGSSDAERARYRDLLERAGFTRVREHRLDHTERLGPDEVVGALYSAGALEKLDAAGRRGFDADLRAALREAEPGGVFTEEVPVRVLCGSWEPSA</sequence>
<evidence type="ECO:0000256" key="2">
    <source>
        <dbReference type="ARBA" id="ARBA00022679"/>
    </source>
</evidence>
<dbReference type="PANTHER" id="PTHR44942:SF4">
    <property type="entry name" value="METHYLTRANSFERASE TYPE 11 DOMAIN-CONTAINING PROTEIN"/>
    <property type="match status" value="1"/>
</dbReference>
<dbReference type="SUPFAM" id="SSF53335">
    <property type="entry name" value="S-adenosyl-L-methionine-dependent methyltransferases"/>
    <property type="match status" value="1"/>
</dbReference>
<dbReference type="PATRIC" id="fig|1068978.7.peg.1793"/>
<dbReference type="RefSeq" id="WP_017987654.1">
    <property type="nucleotide sequence ID" value="NZ_AQUL01000001.1"/>
</dbReference>
<protein>
    <submittedName>
        <fullName evidence="4">Type 11 methyltransferase</fullName>
    </submittedName>
</protein>
<keyword evidence="2 4" id="KW-0808">Transferase</keyword>
<dbReference type="OrthoDB" id="9797252at2"/>
<dbReference type="CDD" id="cd02440">
    <property type="entry name" value="AdoMet_MTases"/>
    <property type="match status" value="1"/>
</dbReference>
<feature type="domain" description="Methyltransferase" evidence="3">
    <location>
        <begin position="37"/>
        <end position="130"/>
    </location>
</feature>
<dbReference type="Pfam" id="PF13649">
    <property type="entry name" value="Methyltransf_25"/>
    <property type="match status" value="1"/>
</dbReference>
<dbReference type="PANTHER" id="PTHR44942">
    <property type="entry name" value="METHYLTRANSF_11 DOMAIN-CONTAINING PROTEIN"/>
    <property type="match status" value="1"/>
</dbReference>
<gene>
    <name evidence="4" type="ORF">AMETH_1703</name>
</gene>
<dbReference type="InterPro" id="IPR041698">
    <property type="entry name" value="Methyltransf_25"/>
</dbReference>
<dbReference type="GO" id="GO:0008757">
    <property type="term" value="F:S-adenosylmethionine-dependent methyltransferase activity"/>
    <property type="evidence" value="ECO:0007669"/>
    <property type="project" value="InterPro"/>
</dbReference>
<accession>A0A076MSM1</accession>
<evidence type="ECO:0000256" key="1">
    <source>
        <dbReference type="ARBA" id="ARBA00022603"/>
    </source>
</evidence>
<name>A0A076MSM1_AMYME</name>
<evidence type="ECO:0000259" key="3">
    <source>
        <dbReference type="Pfam" id="PF13649"/>
    </source>
</evidence>
<dbReference type="AlphaFoldDB" id="A0A076MSM1"/>
<dbReference type="eggNOG" id="COG2226">
    <property type="taxonomic scope" value="Bacteria"/>
</dbReference>
<keyword evidence="1 4" id="KW-0489">Methyltransferase</keyword>
<keyword evidence="5" id="KW-1185">Reference proteome</keyword>
<evidence type="ECO:0000313" key="4">
    <source>
        <dbReference type="EMBL" id="AIJ21795.1"/>
    </source>
</evidence>
<dbReference type="EMBL" id="CP009110">
    <property type="protein sequence ID" value="AIJ21795.1"/>
    <property type="molecule type" value="Genomic_DNA"/>
</dbReference>
<dbReference type="InterPro" id="IPR029063">
    <property type="entry name" value="SAM-dependent_MTases_sf"/>
</dbReference>
<dbReference type="GO" id="GO:0032259">
    <property type="term" value="P:methylation"/>
    <property type="evidence" value="ECO:0007669"/>
    <property type="project" value="UniProtKB-KW"/>
</dbReference>
<organism evidence="4 5">
    <name type="scientific">Amycolatopsis methanolica 239</name>
    <dbReference type="NCBI Taxonomy" id="1068978"/>
    <lineage>
        <taxon>Bacteria</taxon>
        <taxon>Bacillati</taxon>
        <taxon>Actinomycetota</taxon>
        <taxon>Actinomycetes</taxon>
        <taxon>Pseudonocardiales</taxon>
        <taxon>Pseudonocardiaceae</taxon>
        <taxon>Amycolatopsis</taxon>
        <taxon>Amycolatopsis methanolica group</taxon>
    </lineage>
</organism>
<reference evidence="4 5" key="1">
    <citation type="submission" date="2014-07" db="EMBL/GenBank/DDBJ databases">
        <title>Whole Genome Sequence of the Amycolatopsis methanolica 239.</title>
        <authorList>
            <person name="Tang B."/>
        </authorList>
    </citation>
    <scope>NUCLEOTIDE SEQUENCE [LARGE SCALE GENOMIC DNA]</scope>
    <source>
        <strain evidence="4 5">239</strain>
    </source>
</reference>
<dbReference type="KEGG" id="amq:AMETH_1703"/>
<dbReference type="Proteomes" id="UP000062973">
    <property type="component" value="Chromosome"/>
</dbReference>
<dbReference type="InterPro" id="IPR051052">
    <property type="entry name" value="Diverse_substrate_MTase"/>
</dbReference>
<dbReference type="HOGENOM" id="CLU_080966_0_0_11"/>
<proteinExistence type="predicted"/>